<evidence type="ECO:0000313" key="6">
    <source>
        <dbReference type="Proteomes" id="UP000029999"/>
    </source>
</evidence>
<dbReference type="PROSITE" id="PS01137">
    <property type="entry name" value="TATD_1"/>
    <property type="match status" value="1"/>
</dbReference>
<dbReference type="STRING" id="392484.LP43_1704"/>
<dbReference type="NCBIfam" id="TIGR00010">
    <property type="entry name" value="YchF/TatD family DNA exonuclease"/>
    <property type="match status" value="1"/>
</dbReference>
<dbReference type="InterPro" id="IPR001130">
    <property type="entry name" value="TatD-like"/>
</dbReference>
<protein>
    <submittedName>
        <fullName evidence="5">Putative deoxyribonuclease YjjV</fullName>
    </submittedName>
</protein>
<proteinExistence type="inferred from homology"/>
<dbReference type="AlphaFoldDB" id="A0A0A0BFL5"/>
<dbReference type="GO" id="GO:0016788">
    <property type="term" value="F:hydrolase activity, acting on ester bonds"/>
    <property type="evidence" value="ECO:0007669"/>
    <property type="project" value="InterPro"/>
</dbReference>
<dbReference type="FunFam" id="3.20.20.140:FF:000005">
    <property type="entry name" value="TatD family hydrolase"/>
    <property type="match status" value="1"/>
</dbReference>
<dbReference type="GO" id="GO:0004536">
    <property type="term" value="F:DNA nuclease activity"/>
    <property type="evidence" value="ECO:0007669"/>
    <property type="project" value="InterPro"/>
</dbReference>
<dbReference type="PROSITE" id="PS01090">
    <property type="entry name" value="TATD_2"/>
    <property type="match status" value="1"/>
</dbReference>
<dbReference type="Proteomes" id="UP000029999">
    <property type="component" value="Unassembled WGS sequence"/>
</dbReference>
<feature type="binding site" evidence="4">
    <location>
        <position position="203"/>
    </location>
    <ligand>
        <name>a divalent metal cation</name>
        <dbReference type="ChEBI" id="CHEBI:60240"/>
        <label>1</label>
    </ligand>
</feature>
<evidence type="ECO:0000256" key="2">
    <source>
        <dbReference type="ARBA" id="ARBA00022723"/>
    </source>
</evidence>
<evidence type="ECO:0000256" key="4">
    <source>
        <dbReference type="PIRSR" id="PIRSR005902-1"/>
    </source>
</evidence>
<dbReference type="PANTHER" id="PTHR46124:SF3">
    <property type="entry name" value="HYDROLASE"/>
    <property type="match status" value="1"/>
</dbReference>
<dbReference type="EMBL" id="JRQD01000004">
    <property type="protein sequence ID" value="KGM06482.1"/>
    <property type="molecule type" value="Genomic_DNA"/>
</dbReference>
<feature type="binding site" evidence="4">
    <location>
        <position position="10"/>
    </location>
    <ligand>
        <name>a divalent metal cation</name>
        <dbReference type="ChEBI" id="CHEBI:60240"/>
        <label>1</label>
    </ligand>
</feature>
<dbReference type="Pfam" id="PF01026">
    <property type="entry name" value="TatD_DNase"/>
    <property type="match status" value="1"/>
</dbReference>
<feature type="binding site" evidence="4">
    <location>
        <position position="130"/>
    </location>
    <ligand>
        <name>a divalent metal cation</name>
        <dbReference type="ChEBI" id="CHEBI:60240"/>
        <label>2</label>
    </ligand>
</feature>
<dbReference type="CDD" id="cd01310">
    <property type="entry name" value="TatD_DNAse"/>
    <property type="match status" value="1"/>
</dbReference>
<feature type="binding site" evidence="4">
    <location>
        <position position="94"/>
    </location>
    <ligand>
        <name>a divalent metal cation</name>
        <dbReference type="ChEBI" id="CHEBI:60240"/>
        <label>1</label>
    </ligand>
</feature>
<dbReference type="RefSeq" id="WP_036314225.1">
    <property type="nucleotide sequence ID" value="NZ_JRQD01000004.1"/>
</dbReference>
<dbReference type="InterPro" id="IPR015991">
    <property type="entry name" value="TatD/YcfH-like"/>
</dbReference>
<evidence type="ECO:0000256" key="3">
    <source>
        <dbReference type="ARBA" id="ARBA00022801"/>
    </source>
</evidence>
<feature type="binding site" evidence="4">
    <location>
        <position position="153"/>
    </location>
    <ligand>
        <name>a divalent metal cation</name>
        <dbReference type="ChEBI" id="CHEBI:60240"/>
        <label>2</label>
    </ligand>
</feature>
<sequence length="254" mass="28617">MLHLIDSHCHLDFHTFDHDREAVLSRCVEQGIRDIIVPGVTHNSWPRLIDICAQNSMLNLALGLHPMFMHEHQSSDVEALDWAINDYQPIAVGEIGLDYYLPGHDKKAQMALFEAQIKLAEKFELPVILHVRKAHDEVLKVLREHSLKGGIVHAFNGSMQQAEFYHKLGFLFGVGGALTYPRAQKLQGLFKALPIDSIVLETDAPDMPLAGHQGERNTPEMIPIILDKLTEIRSETRSQIATATTLNFKQLFGF</sequence>
<keyword evidence="2 4" id="KW-0479">Metal-binding</keyword>
<dbReference type="SUPFAM" id="SSF51556">
    <property type="entry name" value="Metallo-dependent hydrolases"/>
    <property type="match status" value="1"/>
</dbReference>
<evidence type="ECO:0000313" key="5">
    <source>
        <dbReference type="EMBL" id="KGM06482.1"/>
    </source>
</evidence>
<keyword evidence="3" id="KW-0378">Hydrolase</keyword>
<comment type="similarity">
    <text evidence="1">Belongs to the metallo-dependent hydrolases superfamily. TatD-type hydrolase family.</text>
</comment>
<gene>
    <name evidence="5" type="ORF">LP43_1704</name>
</gene>
<dbReference type="PANTHER" id="PTHR46124">
    <property type="entry name" value="D-AMINOACYL-TRNA DEACYLASE"/>
    <property type="match status" value="1"/>
</dbReference>
<dbReference type="GO" id="GO:0046872">
    <property type="term" value="F:metal ion binding"/>
    <property type="evidence" value="ECO:0007669"/>
    <property type="project" value="UniProtKB-KW"/>
</dbReference>
<accession>A0A0A0BFL5</accession>
<comment type="caution">
    <text evidence="5">The sequence shown here is derived from an EMBL/GenBank/DDBJ whole genome shotgun (WGS) entry which is preliminary data.</text>
</comment>
<dbReference type="PIRSF" id="PIRSF005902">
    <property type="entry name" value="DNase_TatD"/>
    <property type="match status" value="1"/>
</dbReference>
<dbReference type="GO" id="GO:0005829">
    <property type="term" value="C:cytosol"/>
    <property type="evidence" value="ECO:0007669"/>
    <property type="project" value="TreeGrafter"/>
</dbReference>
<dbReference type="InterPro" id="IPR018228">
    <property type="entry name" value="DNase_TatD-rel_CS"/>
</dbReference>
<feature type="binding site" evidence="4">
    <location>
        <position position="8"/>
    </location>
    <ligand>
        <name>a divalent metal cation</name>
        <dbReference type="ChEBI" id="CHEBI:60240"/>
        <label>1</label>
    </ligand>
</feature>
<evidence type="ECO:0000256" key="1">
    <source>
        <dbReference type="ARBA" id="ARBA00009275"/>
    </source>
</evidence>
<dbReference type="Gene3D" id="3.20.20.140">
    <property type="entry name" value="Metal-dependent hydrolases"/>
    <property type="match status" value="1"/>
</dbReference>
<reference evidence="5 6" key="1">
    <citation type="submission" date="2014-09" db="EMBL/GenBank/DDBJ databases">
        <authorList>
            <person name="Grob C."/>
            <person name="Taubert M."/>
            <person name="Howat A.M."/>
            <person name="Burns O.J."/>
            <person name="Dixon J.L."/>
            <person name="Chen Y."/>
            <person name="Murrell J.C."/>
        </authorList>
    </citation>
    <scope>NUCLEOTIDE SEQUENCE [LARGE SCALE GENOMIC DNA]</scope>
    <source>
        <strain evidence="5">L4</strain>
    </source>
</reference>
<organism evidence="5 6">
    <name type="scientific">Methylophaga thiooxydans</name>
    <dbReference type="NCBI Taxonomy" id="392484"/>
    <lineage>
        <taxon>Bacteria</taxon>
        <taxon>Pseudomonadati</taxon>
        <taxon>Pseudomonadota</taxon>
        <taxon>Gammaproteobacteria</taxon>
        <taxon>Thiotrichales</taxon>
        <taxon>Piscirickettsiaceae</taxon>
        <taxon>Methylophaga</taxon>
    </lineage>
</organism>
<name>A0A0A0BFL5_9GAMM</name>
<dbReference type="InterPro" id="IPR032466">
    <property type="entry name" value="Metal_Hydrolase"/>
</dbReference>